<keyword evidence="4 7" id="KW-0812">Transmembrane</keyword>
<dbReference type="CDD" id="cd06261">
    <property type="entry name" value="TM_PBP2"/>
    <property type="match status" value="1"/>
</dbReference>
<evidence type="ECO:0000256" key="4">
    <source>
        <dbReference type="ARBA" id="ARBA00022692"/>
    </source>
</evidence>
<keyword evidence="3" id="KW-1003">Cell membrane</keyword>
<reference evidence="9 10" key="1">
    <citation type="submission" date="2016-10" db="EMBL/GenBank/DDBJ databases">
        <authorList>
            <person name="de Groot N.N."/>
        </authorList>
    </citation>
    <scope>NUCLEOTIDE SEQUENCE [LARGE SCALE GENOMIC DNA]</scope>
    <source>
        <strain evidence="10">L7-484,KACC 16230,DSM 25025</strain>
    </source>
</reference>
<feature type="transmembrane region" description="Helical" evidence="7">
    <location>
        <begin position="215"/>
        <end position="236"/>
    </location>
</feature>
<accession>A0A1H0MLB6</accession>
<keyword evidence="6 7" id="KW-0472">Membrane</keyword>
<dbReference type="PANTHER" id="PTHR43386">
    <property type="entry name" value="OLIGOPEPTIDE TRANSPORT SYSTEM PERMEASE PROTEIN APPC"/>
    <property type="match status" value="1"/>
</dbReference>
<sequence length="287" mass="29922">MSTVSSIAPLPDATSRTFRPGRLRHPPFVLALSTAVLALALLFAVAPSLFSGHSAIAGLAGQQLKPPSIAHWLGTDELGRDVYARIVHGARYSLSGAAIAVGIGLGLGTLVGLLAGALGGRTDGVLMRLVDVMLAIPTLLLSLAFIVILGFGHVQVAVAVGITSVASFARLVRSEVMTVRRSDYVEAAFGSGGTFAAVLWRHVLPNSMTTVLAYAALQLGWAILQISALGFLGYGAPPPTPEWGLMIAEGRNYMARAWWLTVFPGLATIVVVLAANRVGRALSGHGR</sequence>
<protein>
    <submittedName>
        <fullName evidence="9">Peptide/nickel transport system permease protein</fullName>
    </submittedName>
</protein>
<feature type="transmembrane region" description="Helical" evidence="7">
    <location>
        <begin position="97"/>
        <end position="118"/>
    </location>
</feature>
<name>A0A1H0MLB6_9HYPH</name>
<keyword evidence="2 7" id="KW-0813">Transport</keyword>
<feature type="domain" description="ABC transmembrane type-1" evidence="8">
    <location>
        <begin position="90"/>
        <end position="279"/>
    </location>
</feature>
<dbReference type="InterPro" id="IPR000515">
    <property type="entry name" value="MetI-like"/>
</dbReference>
<feature type="transmembrane region" description="Helical" evidence="7">
    <location>
        <begin position="125"/>
        <end position="148"/>
    </location>
</feature>
<dbReference type="RefSeq" id="WP_090676832.1">
    <property type="nucleotide sequence ID" value="NZ_FNIT01000014.1"/>
</dbReference>
<dbReference type="SUPFAM" id="SSF161098">
    <property type="entry name" value="MetI-like"/>
    <property type="match status" value="1"/>
</dbReference>
<dbReference type="GO" id="GO:0055085">
    <property type="term" value="P:transmembrane transport"/>
    <property type="evidence" value="ECO:0007669"/>
    <property type="project" value="InterPro"/>
</dbReference>
<organism evidence="9 10">
    <name type="scientific">Aureimonas jatrophae</name>
    <dbReference type="NCBI Taxonomy" id="1166073"/>
    <lineage>
        <taxon>Bacteria</taxon>
        <taxon>Pseudomonadati</taxon>
        <taxon>Pseudomonadota</taxon>
        <taxon>Alphaproteobacteria</taxon>
        <taxon>Hyphomicrobiales</taxon>
        <taxon>Aurantimonadaceae</taxon>
        <taxon>Aureimonas</taxon>
    </lineage>
</organism>
<comment type="subcellular location">
    <subcellularLocation>
        <location evidence="1 7">Cell membrane</location>
        <topology evidence="1 7">Multi-pass membrane protein</topology>
    </subcellularLocation>
</comment>
<feature type="transmembrane region" description="Helical" evidence="7">
    <location>
        <begin position="184"/>
        <end position="203"/>
    </location>
</feature>
<keyword evidence="5 7" id="KW-1133">Transmembrane helix</keyword>
<evidence type="ECO:0000256" key="6">
    <source>
        <dbReference type="ARBA" id="ARBA00023136"/>
    </source>
</evidence>
<proteinExistence type="inferred from homology"/>
<evidence type="ECO:0000313" key="10">
    <source>
        <dbReference type="Proteomes" id="UP000198793"/>
    </source>
</evidence>
<feature type="transmembrane region" description="Helical" evidence="7">
    <location>
        <begin position="257"/>
        <end position="275"/>
    </location>
</feature>
<evidence type="ECO:0000313" key="9">
    <source>
        <dbReference type="EMBL" id="SDO81105.1"/>
    </source>
</evidence>
<evidence type="ECO:0000256" key="1">
    <source>
        <dbReference type="ARBA" id="ARBA00004651"/>
    </source>
</evidence>
<keyword evidence="10" id="KW-1185">Reference proteome</keyword>
<evidence type="ECO:0000256" key="5">
    <source>
        <dbReference type="ARBA" id="ARBA00022989"/>
    </source>
</evidence>
<dbReference type="InterPro" id="IPR050366">
    <property type="entry name" value="BP-dependent_transpt_permease"/>
</dbReference>
<evidence type="ECO:0000256" key="3">
    <source>
        <dbReference type="ARBA" id="ARBA00022475"/>
    </source>
</evidence>
<evidence type="ECO:0000256" key="7">
    <source>
        <dbReference type="RuleBase" id="RU363032"/>
    </source>
</evidence>
<dbReference type="GO" id="GO:0005886">
    <property type="term" value="C:plasma membrane"/>
    <property type="evidence" value="ECO:0007669"/>
    <property type="project" value="UniProtKB-SubCell"/>
</dbReference>
<evidence type="ECO:0000259" key="8">
    <source>
        <dbReference type="PROSITE" id="PS50928"/>
    </source>
</evidence>
<dbReference type="EMBL" id="FNIT01000014">
    <property type="protein sequence ID" value="SDO81105.1"/>
    <property type="molecule type" value="Genomic_DNA"/>
</dbReference>
<dbReference type="Proteomes" id="UP000198793">
    <property type="component" value="Unassembled WGS sequence"/>
</dbReference>
<dbReference type="Pfam" id="PF00528">
    <property type="entry name" value="BPD_transp_1"/>
    <property type="match status" value="1"/>
</dbReference>
<dbReference type="STRING" id="1166073.SAMN05192530_11452"/>
<evidence type="ECO:0000256" key="2">
    <source>
        <dbReference type="ARBA" id="ARBA00022448"/>
    </source>
</evidence>
<dbReference type="Gene3D" id="1.10.3720.10">
    <property type="entry name" value="MetI-like"/>
    <property type="match status" value="1"/>
</dbReference>
<feature type="transmembrane region" description="Helical" evidence="7">
    <location>
        <begin position="28"/>
        <end position="50"/>
    </location>
</feature>
<gene>
    <name evidence="9" type="ORF">SAMN05192530_11452</name>
</gene>
<dbReference type="AlphaFoldDB" id="A0A1H0MLB6"/>
<dbReference type="PROSITE" id="PS50928">
    <property type="entry name" value="ABC_TM1"/>
    <property type="match status" value="1"/>
</dbReference>
<dbReference type="InterPro" id="IPR035906">
    <property type="entry name" value="MetI-like_sf"/>
</dbReference>
<dbReference type="OrthoDB" id="9766870at2"/>
<dbReference type="PANTHER" id="PTHR43386:SF25">
    <property type="entry name" value="PEPTIDE ABC TRANSPORTER PERMEASE PROTEIN"/>
    <property type="match status" value="1"/>
</dbReference>
<comment type="similarity">
    <text evidence="7">Belongs to the binding-protein-dependent transport system permease family.</text>
</comment>